<dbReference type="PANTHER" id="PTHR43649:SF27">
    <property type="entry name" value="EXTRACELLULAR SOLUTE-BINDING PROTEIN FAMILY 1"/>
    <property type="match status" value="1"/>
</dbReference>
<evidence type="ECO:0000256" key="1">
    <source>
        <dbReference type="SAM" id="MobiDB-lite"/>
    </source>
</evidence>
<organism evidence="2 3">
    <name type="scientific">Paenibacillus lycopersici</name>
    <dbReference type="NCBI Taxonomy" id="2704462"/>
    <lineage>
        <taxon>Bacteria</taxon>
        <taxon>Bacillati</taxon>
        <taxon>Bacillota</taxon>
        <taxon>Bacilli</taxon>
        <taxon>Bacillales</taxon>
        <taxon>Paenibacillaceae</taxon>
        <taxon>Paenibacillus</taxon>
    </lineage>
</organism>
<dbReference type="InterPro" id="IPR006059">
    <property type="entry name" value="SBP"/>
</dbReference>
<dbReference type="Proteomes" id="UP000476064">
    <property type="component" value="Chromosome"/>
</dbReference>
<protein>
    <submittedName>
        <fullName evidence="2">Extracellular solute-binding protein</fullName>
    </submittedName>
</protein>
<gene>
    <name evidence="2" type="ORF">GXP70_26040</name>
</gene>
<accession>A0A6C0G768</accession>
<name>A0A6C0G768_9BACL</name>
<dbReference type="Gene3D" id="2.60.120.260">
    <property type="entry name" value="Galactose-binding domain-like"/>
    <property type="match status" value="2"/>
</dbReference>
<dbReference type="Gene3D" id="3.40.190.10">
    <property type="entry name" value="Periplasmic binding protein-like II"/>
    <property type="match status" value="1"/>
</dbReference>
<proteinExistence type="predicted"/>
<dbReference type="PANTHER" id="PTHR43649">
    <property type="entry name" value="ARABINOSE-BINDING PROTEIN-RELATED"/>
    <property type="match status" value="1"/>
</dbReference>
<evidence type="ECO:0000313" key="3">
    <source>
        <dbReference type="Proteomes" id="UP000476064"/>
    </source>
</evidence>
<dbReference type="InterPro" id="IPR050490">
    <property type="entry name" value="Bact_solute-bd_prot1"/>
</dbReference>
<dbReference type="EMBL" id="CP048209">
    <property type="protein sequence ID" value="QHT63085.1"/>
    <property type="molecule type" value="Genomic_DNA"/>
</dbReference>
<sequence length="1003" mass="111394">MTKEVKGLNRHGKLVLKGKRTMLCALVCLVIASAVSDGTRTFAGERLRDRNLNQGVPLTEGDSLGVDAILAPTYAKTLAGYIEQGVQPAGQPDIALRADGYTAFGGAKPEAKELEGRAGALVWDKATEWIEWTADVPQDGLYSLNVAYYPLAGKRLPVQRDLLIDGQHPFREAERLYFYRNWVDQGEPGRNNQGDDVRPKQVEQPQWMEQTLDDGNGQYPEPFRFHLTKGKHVIRLGFLAEAVAIGGLTLTTPADPQTYADAKQGFEAAGYAPAADVNVKVQAEDNPDKSDPTIRREANGDPKAEPASDGRIRLNAFGDWRWRKGGQKATWTFTVPKDGLYKIGLKAGQWWGDGLPSYRQIQIDGKVPYKELELYPFPYSRSWRIETLHTADKAAGKDEPLLVPLTAGEHTITMVAEIGPYRSIIEALTADTQRLSDLYRRIIMVTGPTPDPNFEYELGKKVPELITDLKTIADDLLVQMNALKALSDSVPSTVSSLRMMNHTFERMVANPDSIPRQLSELSNSQTSLSTLLTGLQNVPLVLDYLLISAPDTKYPNVKSSFWQKAVSTVKNFAASFTKDYTGVGSVYGEDGKEASSSADDEGPVLQVWVARGKEWAEIMKEMAEEDFTPKTGIRINVNTLPAGQLNSGSVNTLLLAASSGRAPDVATGVDAHLPVEFAIRDATVDLSKFPDYAEISKRFLPGALIPFQYNGGSYALPETQDFNVLVYRKDILKELGVSIPQTWNDAYAMLPVLQQNGMQMYYPITSLGFMPFLYQNGGEYYRDGGMKSGLDSPEAFQAFTEWTELYTNYKFPVNANFFNRFRTGEMPIGIADYQTYVLMSTAAPELVGRWGVAPSPGHEKPDGTIDRTSGGLAQSVAIFKQSKHQKEAWEFLKWWTSTESQEQFGQELEALLGVEARWNTANVEAFKQLPWPEDDLKALTDQWKYYKEQPYVLGGYFTARNIDNAWNRVVLGGANARESLEQGIKDINKELAAKQKEFGFTPD</sequence>
<dbReference type="CDD" id="cd13585">
    <property type="entry name" value="PBP2_TMBP_like"/>
    <property type="match status" value="1"/>
</dbReference>
<dbReference type="Pfam" id="PF01547">
    <property type="entry name" value="SBP_bac_1"/>
    <property type="match status" value="1"/>
</dbReference>
<dbReference type="RefSeq" id="WP_162359515.1">
    <property type="nucleotide sequence ID" value="NZ_CP048209.1"/>
</dbReference>
<dbReference type="SUPFAM" id="SSF53850">
    <property type="entry name" value="Periplasmic binding protein-like II"/>
    <property type="match status" value="1"/>
</dbReference>
<feature type="region of interest" description="Disordered" evidence="1">
    <location>
        <begin position="283"/>
        <end position="310"/>
    </location>
</feature>
<evidence type="ECO:0000313" key="2">
    <source>
        <dbReference type="EMBL" id="QHT63085.1"/>
    </source>
</evidence>
<dbReference type="AlphaFoldDB" id="A0A6C0G768"/>
<dbReference type="KEGG" id="plyc:GXP70_26040"/>
<keyword evidence="3" id="KW-1185">Reference proteome</keyword>
<reference evidence="2 3" key="1">
    <citation type="submission" date="2020-01" db="EMBL/GenBank/DDBJ databases">
        <title>Paenibacillus sp. nov., isolated from tomato rhizosphere.</title>
        <authorList>
            <person name="Weon H.-Y."/>
            <person name="Lee S.A."/>
        </authorList>
    </citation>
    <scope>NUCLEOTIDE SEQUENCE [LARGE SCALE GENOMIC DNA]</scope>
    <source>
        <strain evidence="2 3">12200R-189</strain>
    </source>
</reference>